<dbReference type="Proteomes" id="UP000266376">
    <property type="component" value="Unassembled WGS sequence"/>
</dbReference>
<gene>
    <name evidence="5" type="ORF">DW885_11500</name>
    <name evidence="4" type="ORF">DW957_12675</name>
    <name evidence="3" type="ORF">DWV67_03395</name>
    <name evidence="2" type="ORF">DWY33_05245</name>
</gene>
<comment type="caution">
    <text evidence="3">The sequence shown here is derived from an EMBL/GenBank/DDBJ whole genome shotgun (WGS) entry which is preliminary data.</text>
</comment>
<evidence type="ECO:0000313" key="7">
    <source>
        <dbReference type="Proteomes" id="UP000283652"/>
    </source>
</evidence>
<feature type="signal peptide" evidence="1">
    <location>
        <begin position="1"/>
        <end position="27"/>
    </location>
</feature>
<organism evidence="3 6">
    <name type="scientific">Dorea formicigenerans</name>
    <dbReference type="NCBI Taxonomy" id="39486"/>
    <lineage>
        <taxon>Bacteria</taxon>
        <taxon>Bacillati</taxon>
        <taxon>Bacillota</taxon>
        <taxon>Clostridia</taxon>
        <taxon>Lachnospirales</taxon>
        <taxon>Lachnospiraceae</taxon>
        <taxon>Dorea</taxon>
    </lineage>
</organism>
<dbReference type="Proteomes" id="UP000283652">
    <property type="component" value="Unassembled WGS sequence"/>
</dbReference>
<name>A0A395XQ83_9FIRM</name>
<dbReference type="PROSITE" id="PS51257">
    <property type="entry name" value="PROKAR_LIPOPROTEIN"/>
    <property type="match status" value="1"/>
</dbReference>
<evidence type="ECO:0000313" key="8">
    <source>
        <dbReference type="Proteomes" id="UP000284883"/>
    </source>
</evidence>
<evidence type="ECO:0000313" key="9">
    <source>
        <dbReference type="Proteomes" id="UP000284962"/>
    </source>
</evidence>
<evidence type="ECO:0000313" key="3">
    <source>
        <dbReference type="EMBL" id="RGW55095.1"/>
    </source>
</evidence>
<protein>
    <recommendedName>
        <fullName evidence="10">DUF5105 domain-containing protein</fullName>
    </recommendedName>
</protein>
<evidence type="ECO:0000313" key="4">
    <source>
        <dbReference type="EMBL" id="RGZ98470.1"/>
    </source>
</evidence>
<accession>A0A395XQ83</accession>
<dbReference type="EMBL" id="QSAJ01000005">
    <property type="protein sequence ID" value="RGW55095.1"/>
    <property type="molecule type" value="Genomic_DNA"/>
</dbReference>
<evidence type="ECO:0008006" key="10">
    <source>
        <dbReference type="Google" id="ProtNLM"/>
    </source>
</evidence>
<dbReference type="RefSeq" id="WP_117980899.1">
    <property type="nucleotide sequence ID" value="NZ_JBBNJA010000003.1"/>
</dbReference>
<dbReference type="Proteomes" id="UP000284883">
    <property type="component" value="Unassembled WGS sequence"/>
</dbReference>
<dbReference type="EMBL" id="QSGQ01000008">
    <property type="protein sequence ID" value="RHB37390.1"/>
    <property type="molecule type" value="Genomic_DNA"/>
</dbReference>
<dbReference type="EMBL" id="QRUK01000006">
    <property type="protein sequence ID" value="RGR59869.1"/>
    <property type="molecule type" value="Genomic_DNA"/>
</dbReference>
<evidence type="ECO:0000313" key="2">
    <source>
        <dbReference type="EMBL" id="RGR59869.1"/>
    </source>
</evidence>
<evidence type="ECO:0000313" key="5">
    <source>
        <dbReference type="EMBL" id="RHB37390.1"/>
    </source>
</evidence>
<reference evidence="6 7" key="1">
    <citation type="submission" date="2018-08" db="EMBL/GenBank/DDBJ databases">
        <title>A genome reference for cultivated species of the human gut microbiota.</title>
        <authorList>
            <person name="Zou Y."/>
            <person name="Xue W."/>
            <person name="Luo G."/>
        </authorList>
    </citation>
    <scope>NUCLEOTIDE SEQUENCE [LARGE SCALE GENOMIC DNA]</scope>
    <source>
        <strain evidence="3 6">AF12-11</strain>
        <strain evidence="2 7">AF25-11</strain>
        <strain evidence="5 8">AM40-15AC</strain>
        <strain evidence="4 9">AM46-16</strain>
    </source>
</reference>
<dbReference type="AlphaFoldDB" id="A0A395XQ83"/>
<proteinExistence type="predicted"/>
<sequence>MKKKHLCLVLTLIFALLLGGCASGETADKYVGDLITSIKKEDPSSLSSFLEQGISDENETYVLQFPDELKDSYLKFLQASFNAVEFEINGAKKIDDERYSVQLTFTPLDIEATTKNTCEKYSPAISSTDLNAEMTKLLEKATEAVKSSPSYENSTQLTLEVKKSKDGYSLDDEQLQKLFSATMDNIMAPYDSVCEILDAQDYLTSCLNALFKNDVAEYAKHTGEDESSVQSQLESSMYAPPEELSASYTERYSAALKAICNNCQYSVGTPKKQDGLFNYIIDVTVTPNTSFQSAMNELETGTYYSEEEVDRALVELMEKYAAAPTYGAQTTVTVSLNFKTLSAAGAEDSEITSLIDTILPVE</sequence>
<dbReference type="Proteomes" id="UP000284962">
    <property type="component" value="Unassembled WGS sequence"/>
</dbReference>
<evidence type="ECO:0000256" key="1">
    <source>
        <dbReference type="SAM" id="SignalP"/>
    </source>
</evidence>
<feature type="chain" id="PRO_5043166497" description="DUF5105 domain-containing protein" evidence="1">
    <location>
        <begin position="28"/>
        <end position="362"/>
    </location>
</feature>
<keyword evidence="1" id="KW-0732">Signal</keyword>
<dbReference type="EMBL" id="QSEW01000017">
    <property type="protein sequence ID" value="RGZ98470.1"/>
    <property type="molecule type" value="Genomic_DNA"/>
</dbReference>
<evidence type="ECO:0000313" key="6">
    <source>
        <dbReference type="Proteomes" id="UP000266376"/>
    </source>
</evidence>